<protein>
    <recommendedName>
        <fullName evidence="1">DUF4283 domain-containing protein</fullName>
    </recommendedName>
</protein>
<gene>
    <name evidence="2" type="ORF">CFP56_003957</name>
</gene>
<dbReference type="PANTHER" id="PTHR31286:SF178">
    <property type="entry name" value="DUF4283 DOMAIN-CONTAINING PROTEIN"/>
    <property type="match status" value="1"/>
</dbReference>
<organism evidence="2 3">
    <name type="scientific">Quercus suber</name>
    <name type="common">Cork oak</name>
    <dbReference type="NCBI Taxonomy" id="58331"/>
    <lineage>
        <taxon>Eukaryota</taxon>
        <taxon>Viridiplantae</taxon>
        <taxon>Streptophyta</taxon>
        <taxon>Embryophyta</taxon>
        <taxon>Tracheophyta</taxon>
        <taxon>Spermatophyta</taxon>
        <taxon>Magnoliopsida</taxon>
        <taxon>eudicotyledons</taxon>
        <taxon>Gunneridae</taxon>
        <taxon>Pentapetalae</taxon>
        <taxon>rosids</taxon>
        <taxon>fabids</taxon>
        <taxon>Fagales</taxon>
        <taxon>Fagaceae</taxon>
        <taxon>Quercus</taxon>
    </lineage>
</organism>
<sequence length="108" mass="12369">MAEDVIQGFQNMNLITEEEEIIEVPDEGRREEIESCSQSLIGKFLTCKSYNKRAAHTTLKKAWGLQGEVQIVEVGSNLFQFKFSTEFDLERVFKGGPWTFDNQALMLC</sequence>
<dbReference type="InterPro" id="IPR040256">
    <property type="entry name" value="At4g02000-like"/>
</dbReference>
<dbReference type="EMBL" id="PKMF04000120">
    <property type="protein sequence ID" value="KAK7848972.1"/>
    <property type="molecule type" value="Genomic_DNA"/>
</dbReference>
<name>A0AAW0LBB6_QUESU</name>
<evidence type="ECO:0000313" key="2">
    <source>
        <dbReference type="EMBL" id="KAK7848972.1"/>
    </source>
</evidence>
<evidence type="ECO:0000313" key="3">
    <source>
        <dbReference type="Proteomes" id="UP000237347"/>
    </source>
</evidence>
<dbReference type="PANTHER" id="PTHR31286">
    <property type="entry name" value="GLYCINE-RICH CELL WALL STRUCTURAL PROTEIN 1.8-LIKE"/>
    <property type="match status" value="1"/>
</dbReference>
<dbReference type="InterPro" id="IPR025558">
    <property type="entry name" value="DUF4283"/>
</dbReference>
<proteinExistence type="predicted"/>
<dbReference type="Pfam" id="PF14111">
    <property type="entry name" value="DUF4283"/>
    <property type="match status" value="1"/>
</dbReference>
<dbReference type="AlphaFoldDB" id="A0AAW0LBB6"/>
<reference evidence="2 3" key="1">
    <citation type="journal article" date="2018" name="Sci. Data">
        <title>The draft genome sequence of cork oak.</title>
        <authorList>
            <person name="Ramos A.M."/>
            <person name="Usie A."/>
            <person name="Barbosa P."/>
            <person name="Barros P.M."/>
            <person name="Capote T."/>
            <person name="Chaves I."/>
            <person name="Simoes F."/>
            <person name="Abreu I."/>
            <person name="Carrasquinho I."/>
            <person name="Faro C."/>
            <person name="Guimaraes J.B."/>
            <person name="Mendonca D."/>
            <person name="Nobrega F."/>
            <person name="Rodrigues L."/>
            <person name="Saibo N.J.M."/>
            <person name="Varela M.C."/>
            <person name="Egas C."/>
            <person name="Matos J."/>
            <person name="Miguel C.M."/>
            <person name="Oliveira M.M."/>
            <person name="Ricardo C.P."/>
            <person name="Goncalves S."/>
        </authorList>
    </citation>
    <scope>NUCLEOTIDE SEQUENCE [LARGE SCALE GENOMIC DNA]</scope>
    <source>
        <strain evidence="3">cv. HL8</strain>
    </source>
</reference>
<keyword evidence="3" id="KW-1185">Reference proteome</keyword>
<accession>A0AAW0LBB6</accession>
<evidence type="ECO:0000259" key="1">
    <source>
        <dbReference type="Pfam" id="PF14111"/>
    </source>
</evidence>
<feature type="domain" description="DUF4283" evidence="1">
    <location>
        <begin position="33"/>
        <end position="107"/>
    </location>
</feature>
<dbReference type="Proteomes" id="UP000237347">
    <property type="component" value="Unassembled WGS sequence"/>
</dbReference>
<comment type="caution">
    <text evidence="2">The sequence shown here is derived from an EMBL/GenBank/DDBJ whole genome shotgun (WGS) entry which is preliminary data.</text>
</comment>